<sequence>MANRSTFPEQIDSFVELFDLPPSKVAQAKRFQELKMKPTLNATEQTELNNLVISLGNYIITPETWNKFADALVNVETFFTQEVMEFIEAKQALWATYVNDFVHKGVYNTSTQYKFQNMVTYNGDLYLCTKDAKGIVPTNTANWQKISTKGDKGDVGLNTHYRGLYGATTAYVMGDAVSYNGNIFYCAKDTTAGTAPTNATYWFLFDKTIVSATAPTTPQQGLLWIELLD</sequence>
<dbReference type="CDD" id="cd12215">
    <property type="entry name" value="ChiC_BD"/>
    <property type="match status" value="1"/>
</dbReference>
<keyword evidence="2" id="KW-1185">Reference proteome</keyword>
<dbReference type="GO" id="GO:0005975">
    <property type="term" value="P:carbohydrate metabolic process"/>
    <property type="evidence" value="ECO:0007669"/>
    <property type="project" value="InterPro"/>
</dbReference>
<organism evidence="1 2">
    <name type="scientific">Bacillus gaemokensis</name>
    <dbReference type="NCBI Taxonomy" id="574375"/>
    <lineage>
        <taxon>Bacteria</taxon>
        <taxon>Bacillati</taxon>
        <taxon>Bacillota</taxon>
        <taxon>Bacilli</taxon>
        <taxon>Bacillales</taxon>
        <taxon>Bacillaceae</taxon>
        <taxon>Bacillus</taxon>
        <taxon>Bacillus cereus group</taxon>
    </lineage>
</organism>
<evidence type="ECO:0000313" key="1">
    <source>
        <dbReference type="EMBL" id="KEK23935.1"/>
    </source>
</evidence>
<dbReference type="Gene3D" id="2.10.10.90">
    <property type="match status" value="1"/>
</dbReference>
<name>A0A073KBL8_9BACI</name>
<dbReference type="OrthoDB" id="2634635at2"/>
<dbReference type="EMBL" id="JOTM01000011">
    <property type="protein sequence ID" value="KEK23935.1"/>
    <property type="molecule type" value="Genomic_DNA"/>
</dbReference>
<dbReference type="Proteomes" id="UP000027778">
    <property type="component" value="Unassembled WGS sequence"/>
</dbReference>
<accession>A0A073KBL8</accession>
<gene>
    <name evidence="1" type="ORF">BAGA_05820</name>
</gene>
<proteinExistence type="predicted"/>
<reference evidence="1 2" key="1">
    <citation type="submission" date="2014-06" db="EMBL/GenBank/DDBJ databases">
        <title>Draft genome sequence of Bacillus gaemokensis JCM 15801 (MCCC 1A00707).</title>
        <authorList>
            <person name="Lai Q."/>
            <person name="Liu Y."/>
            <person name="Shao Z."/>
        </authorList>
    </citation>
    <scope>NUCLEOTIDE SEQUENCE [LARGE SCALE GENOMIC DNA]</scope>
    <source>
        <strain evidence="1 2">JCM 15801</strain>
    </source>
</reference>
<comment type="caution">
    <text evidence="1">The sequence shown here is derived from an EMBL/GenBank/DDBJ whole genome shotgun (WGS) entry which is preliminary data.</text>
</comment>
<dbReference type="SUPFAM" id="SSF51055">
    <property type="entry name" value="Carbohydrate binding domain"/>
    <property type="match status" value="1"/>
</dbReference>
<dbReference type="InterPro" id="IPR036573">
    <property type="entry name" value="CBM_sf_5/12"/>
</dbReference>
<evidence type="ECO:0000313" key="2">
    <source>
        <dbReference type="Proteomes" id="UP000027778"/>
    </source>
</evidence>
<dbReference type="GO" id="GO:0004553">
    <property type="term" value="F:hydrolase activity, hydrolyzing O-glycosyl compounds"/>
    <property type="evidence" value="ECO:0007669"/>
    <property type="project" value="InterPro"/>
</dbReference>
<protein>
    <submittedName>
        <fullName evidence="1">Uncharacterized protein</fullName>
    </submittedName>
</protein>
<dbReference type="GO" id="GO:0005576">
    <property type="term" value="C:extracellular region"/>
    <property type="evidence" value="ECO:0007669"/>
    <property type="project" value="InterPro"/>
</dbReference>
<dbReference type="GO" id="GO:0030246">
    <property type="term" value="F:carbohydrate binding"/>
    <property type="evidence" value="ECO:0007669"/>
    <property type="project" value="InterPro"/>
</dbReference>
<dbReference type="RefSeq" id="WP_033675029.1">
    <property type="nucleotide sequence ID" value="NZ_JOTM01000011.1"/>
</dbReference>
<dbReference type="STRING" id="574375.AZF08_20065"/>
<dbReference type="AlphaFoldDB" id="A0A073KBL8"/>